<dbReference type="GO" id="GO:0070475">
    <property type="term" value="P:rRNA base methylation"/>
    <property type="evidence" value="ECO:0007669"/>
    <property type="project" value="TreeGrafter"/>
</dbReference>
<evidence type="ECO:0000256" key="1">
    <source>
        <dbReference type="ARBA" id="ARBA00004496"/>
    </source>
</evidence>
<evidence type="ECO:0000256" key="8">
    <source>
        <dbReference type="ARBA" id="ARBA00025699"/>
    </source>
</evidence>
<dbReference type="PANTHER" id="PTHR30027:SF3">
    <property type="entry name" value="16S RRNA (URACIL(1498)-N(3))-METHYLTRANSFERASE"/>
    <property type="match status" value="1"/>
</dbReference>
<evidence type="ECO:0000256" key="7">
    <source>
        <dbReference type="ARBA" id="ARBA00022691"/>
    </source>
</evidence>
<accession>A0A9D5JYJ0</accession>
<evidence type="ECO:0000256" key="5">
    <source>
        <dbReference type="ARBA" id="ARBA00022603"/>
    </source>
</evidence>
<evidence type="ECO:0000259" key="11">
    <source>
        <dbReference type="Pfam" id="PF04452"/>
    </source>
</evidence>
<gene>
    <name evidence="13" type="ORF">GF339_18515</name>
</gene>
<proteinExistence type="inferred from homology"/>
<dbReference type="AlphaFoldDB" id="A0A9D5JYJ0"/>
<evidence type="ECO:0000256" key="4">
    <source>
        <dbReference type="ARBA" id="ARBA00022552"/>
    </source>
</evidence>
<dbReference type="GO" id="GO:0070042">
    <property type="term" value="F:rRNA (uridine-N3-)-methyltransferase activity"/>
    <property type="evidence" value="ECO:0007669"/>
    <property type="project" value="TreeGrafter"/>
</dbReference>
<comment type="similarity">
    <text evidence="2 10">Belongs to the RNA methyltransferase RsmE family.</text>
</comment>
<keyword evidence="7 10" id="KW-0949">S-adenosyl-L-methionine</keyword>
<dbReference type="NCBIfam" id="NF008692">
    <property type="entry name" value="PRK11713.1-5"/>
    <property type="match status" value="1"/>
</dbReference>
<evidence type="ECO:0000313" key="13">
    <source>
        <dbReference type="EMBL" id="MBD3326584.1"/>
    </source>
</evidence>
<dbReference type="SUPFAM" id="SSF88697">
    <property type="entry name" value="PUA domain-like"/>
    <property type="match status" value="1"/>
</dbReference>
<evidence type="ECO:0000256" key="3">
    <source>
        <dbReference type="ARBA" id="ARBA00022490"/>
    </source>
</evidence>
<dbReference type="EMBL" id="WJJP01000603">
    <property type="protein sequence ID" value="MBD3326584.1"/>
    <property type="molecule type" value="Genomic_DNA"/>
</dbReference>
<evidence type="ECO:0000256" key="9">
    <source>
        <dbReference type="ARBA" id="ARBA00047944"/>
    </source>
</evidence>
<protein>
    <recommendedName>
        <fullName evidence="10">Ribosomal RNA small subunit methyltransferase E</fullName>
        <ecNumber evidence="10">2.1.1.193</ecNumber>
    </recommendedName>
</protein>
<reference evidence="13" key="1">
    <citation type="submission" date="2019-11" db="EMBL/GenBank/DDBJ databases">
        <title>Microbial mats filling the niche in hypersaline microbial mats.</title>
        <authorList>
            <person name="Wong H.L."/>
            <person name="Macleod F.I."/>
            <person name="White R.A. III"/>
            <person name="Burns B.P."/>
        </authorList>
    </citation>
    <scope>NUCLEOTIDE SEQUENCE</scope>
    <source>
        <strain evidence="13">Rbin_158</strain>
    </source>
</reference>
<dbReference type="CDD" id="cd18084">
    <property type="entry name" value="RsmE-like"/>
    <property type="match status" value="1"/>
</dbReference>
<dbReference type="InterPro" id="IPR029026">
    <property type="entry name" value="tRNA_m1G_MTases_N"/>
</dbReference>
<comment type="subcellular location">
    <subcellularLocation>
        <location evidence="1 10">Cytoplasm</location>
    </subcellularLocation>
</comment>
<dbReference type="InterPro" id="IPR046887">
    <property type="entry name" value="RsmE_PUA-like"/>
</dbReference>
<dbReference type="NCBIfam" id="TIGR00046">
    <property type="entry name" value="RsmE family RNA methyltransferase"/>
    <property type="match status" value="1"/>
</dbReference>
<keyword evidence="3 10" id="KW-0963">Cytoplasm</keyword>
<keyword evidence="6 10" id="KW-0808">Transferase</keyword>
<dbReference type="InterPro" id="IPR015947">
    <property type="entry name" value="PUA-like_sf"/>
</dbReference>
<comment type="caution">
    <text evidence="13">The sequence shown here is derived from an EMBL/GenBank/DDBJ whole genome shotgun (WGS) entry which is preliminary data.</text>
</comment>
<dbReference type="SUPFAM" id="SSF75217">
    <property type="entry name" value="alpha/beta knot"/>
    <property type="match status" value="1"/>
</dbReference>
<dbReference type="Gene3D" id="3.40.1280.10">
    <property type="match status" value="1"/>
</dbReference>
<name>A0A9D5JYJ0_9BACT</name>
<sequence length="250" mass="28338">MSIPRFYVPPTQINADRVCIRGADVWHITKVLRLAQGAEVIVFDGKGWEYRVVLGKPKRREIVATIVDRWEQQTESPLHLTLVQGIPKASKMDLIVQKATELGVNEVIPLHAERSEWKLTSSQKVHQRLDRWSRIGIEAAKQSRRTAVPLIRPVLTVQEFLTHPPEADVKLILWEEERQRSLKQALQAYPSLVRSAVVIIGPEGGLTRQEVEQFQVQAYMAASLGPRILRTETASIVVLGILQYTYGDEP</sequence>
<dbReference type="Pfam" id="PF04452">
    <property type="entry name" value="Methyltrans_RNA"/>
    <property type="match status" value="1"/>
</dbReference>
<dbReference type="GO" id="GO:0005737">
    <property type="term" value="C:cytoplasm"/>
    <property type="evidence" value="ECO:0007669"/>
    <property type="project" value="UniProtKB-SubCell"/>
</dbReference>
<evidence type="ECO:0000313" key="14">
    <source>
        <dbReference type="Proteomes" id="UP000649604"/>
    </source>
</evidence>
<dbReference type="InterPro" id="IPR006700">
    <property type="entry name" value="RsmE"/>
</dbReference>
<evidence type="ECO:0000256" key="2">
    <source>
        <dbReference type="ARBA" id="ARBA00005528"/>
    </source>
</evidence>
<comment type="function">
    <text evidence="8 10">Specifically methylates the N3 position of the uracil ring of uridine 1498 (m3U1498) in 16S rRNA. Acts on the fully assembled 30S ribosomal subunit.</text>
</comment>
<dbReference type="PANTHER" id="PTHR30027">
    <property type="entry name" value="RIBOSOMAL RNA SMALL SUBUNIT METHYLTRANSFERASE E"/>
    <property type="match status" value="1"/>
</dbReference>
<comment type="catalytic activity">
    <reaction evidence="9 10">
        <text>uridine(1498) in 16S rRNA + S-adenosyl-L-methionine = N(3)-methyluridine(1498) in 16S rRNA + S-adenosyl-L-homocysteine + H(+)</text>
        <dbReference type="Rhea" id="RHEA:42920"/>
        <dbReference type="Rhea" id="RHEA-COMP:10283"/>
        <dbReference type="Rhea" id="RHEA-COMP:10284"/>
        <dbReference type="ChEBI" id="CHEBI:15378"/>
        <dbReference type="ChEBI" id="CHEBI:57856"/>
        <dbReference type="ChEBI" id="CHEBI:59789"/>
        <dbReference type="ChEBI" id="CHEBI:65315"/>
        <dbReference type="ChEBI" id="CHEBI:74502"/>
        <dbReference type="EC" id="2.1.1.193"/>
    </reaction>
</comment>
<feature type="domain" description="Ribosomal RNA small subunit methyltransferase E PUA-like" evidence="12">
    <location>
        <begin position="20"/>
        <end position="66"/>
    </location>
</feature>
<dbReference type="InterPro" id="IPR046886">
    <property type="entry name" value="RsmE_MTase_dom"/>
</dbReference>
<evidence type="ECO:0000256" key="6">
    <source>
        <dbReference type="ARBA" id="ARBA00022679"/>
    </source>
</evidence>
<evidence type="ECO:0000256" key="10">
    <source>
        <dbReference type="PIRNR" id="PIRNR015601"/>
    </source>
</evidence>
<organism evidence="13 14">
    <name type="scientific">candidate division KSB3 bacterium</name>
    <dbReference type="NCBI Taxonomy" id="2044937"/>
    <lineage>
        <taxon>Bacteria</taxon>
        <taxon>candidate division KSB3</taxon>
    </lineage>
</organism>
<feature type="domain" description="Ribosomal RNA small subunit methyltransferase E methyltransferase" evidence="11">
    <location>
        <begin position="75"/>
        <end position="243"/>
    </location>
</feature>
<dbReference type="PIRSF" id="PIRSF015601">
    <property type="entry name" value="MTase_slr0722"/>
    <property type="match status" value="1"/>
</dbReference>
<dbReference type="Proteomes" id="UP000649604">
    <property type="component" value="Unassembled WGS sequence"/>
</dbReference>
<dbReference type="InterPro" id="IPR029028">
    <property type="entry name" value="Alpha/beta_knot_MTases"/>
</dbReference>
<dbReference type="Pfam" id="PF20260">
    <property type="entry name" value="PUA_4"/>
    <property type="match status" value="1"/>
</dbReference>
<evidence type="ECO:0000259" key="12">
    <source>
        <dbReference type="Pfam" id="PF20260"/>
    </source>
</evidence>
<dbReference type="EC" id="2.1.1.193" evidence="10"/>
<keyword evidence="4 10" id="KW-0698">rRNA processing</keyword>
<keyword evidence="5 10" id="KW-0489">Methyltransferase</keyword>